<dbReference type="InterPro" id="IPR050824">
    <property type="entry name" value="Thiol_disulfide_DsbA"/>
</dbReference>
<name>A0ABS1E8H5_9BURK</name>
<keyword evidence="2" id="KW-1015">Disulfide bond</keyword>
<comment type="similarity">
    <text evidence="2">Belongs to the thioredoxin family.</text>
</comment>
<reference evidence="5 6" key="1">
    <citation type="submission" date="2020-12" db="EMBL/GenBank/DDBJ databases">
        <authorList>
            <person name="Lu T."/>
            <person name="Wang Q."/>
            <person name="Han X."/>
        </authorList>
    </citation>
    <scope>NUCLEOTIDE SEQUENCE [LARGE SCALE GENOMIC DNA]</scope>
    <source>
        <strain evidence="5 6">WQ 585</strain>
    </source>
</reference>
<dbReference type="Pfam" id="PF13462">
    <property type="entry name" value="Thioredoxin_4"/>
    <property type="match status" value="1"/>
</dbReference>
<dbReference type="InterPro" id="IPR012336">
    <property type="entry name" value="Thioredoxin-like_fold"/>
</dbReference>
<dbReference type="PROSITE" id="PS51352">
    <property type="entry name" value="THIOREDOXIN_2"/>
    <property type="match status" value="1"/>
</dbReference>
<dbReference type="Proteomes" id="UP000635316">
    <property type="component" value="Unassembled WGS sequence"/>
</dbReference>
<sequence length="212" mass="23396">MLKTIFKHTFSALAIMGAAAFVPAMAQSGIKYITLETAQPSDTPDKVEVLEFFSYSCSHCAEMEPLFQDWKKTLPDDVAFIPVPVAFNASMQPMQHLYYSLVALDKQDLHPQVFNAIHKQGKKLFNRDAIIQWAEEQGINKDEFIAAYDSFGVSAKAKRASELSDTYQVQATPSIAIGGKHLTSPGMTGTYASSILEAQDLLNQILAEKKAD</sequence>
<keyword evidence="2" id="KW-0574">Periplasm</keyword>
<evidence type="ECO:0000256" key="3">
    <source>
        <dbReference type="SAM" id="SignalP"/>
    </source>
</evidence>
<dbReference type="InterPro" id="IPR036249">
    <property type="entry name" value="Thioredoxin-like_sf"/>
</dbReference>
<evidence type="ECO:0000313" key="5">
    <source>
        <dbReference type="EMBL" id="MBK1779942.1"/>
    </source>
</evidence>
<comment type="subcellular location">
    <subcellularLocation>
        <location evidence="2">Periplasm</location>
    </subcellularLocation>
</comment>
<dbReference type="InterPro" id="IPR023205">
    <property type="entry name" value="DsbA/DsbL"/>
</dbReference>
<comment type="caution">
    <text evidence="5">The sequence shown here is derived from an EMBL/GenBank/DDBJ whole genome shotgun (WGS) entry which is preliminary data.</text>
</comment>
<evidence type="ECO:0000256" key="2">
    <source>
        <dbReference type="PIRNR" id="PIRNR001488"/>
    </source>
</evidence>
<evidence type="ECO:0000313" key="6">
    <source>
        <dbReference type="Proteomes" id="UP000635316"/>
    </source>
</evidence>
<protein>
    <recommendedName>
        <fullName evidence="2">Thiol:disulfide interchange protein</fullName>
    </recommendedName>
</protein>
<dbReference type="CDD" id="cd03019">
    <property type="entry name" value="DsbA_DsbA"/>
    <property type="match status" value="1"/>
</dbReference>
<dbReference type="InterPro" id="IPR013766">
    <property type="entry name" value="Thioredoxin_domain"/>
</dbReference>
<dbReference type="PANTHER" id="PTHR35891:SF3">
    <property type="entry name" value="THIOL:DISULFIDE INTERCHANGE PROTEIN DSBL"/>
    <property type="match status" value="1"/>
</dbReference>
<dbReference type="EMBL" id="JAENGP010000002">
    <property type="protein sequence ID" value="MBK1779942.1"/>
    <property type="molecule type" value="Genomic_DNA"/>
</dbReference>
<organism evidence="5 6">
    <name type="scientific">Advenella mandrilli</name>
    <dbReference type="NCBI Taxonomy" id="2800330"/>
    <lineage>
        <taxon>Bacteria</taxon>
        <taxon>Pseudomonadati</taxon>
        <taxon>Pseudomonadota</taxon>
        <taxon>Betaproteobacteria</taxon>
        <taxon>Burkholderiales</taxon>
        <taxon>Alcaligenaceae</taxon>
    </lineage>
</organism>
<accession>A0ABS1E8H5</accession>
<keyword evidence="6" id="KW-1185">Reference proteome</keyword>
<dbReference type="PANTHER" id="PTHR35891">
    <property type="entry name" value="THIOL:DISULFIDE INTERCHANGE PROTEIN DSBA"/>
    <property type="match status" value="1"/>
</dbReference>
<feature type="signal peptide" evidence="3">
    <location>
        <begin position="1"/>
        <end position="26"/>
    </location>
</feature>
<feature type="chain" id="PRO_5046463369" description="Thiol:disulfide interchange protein" evidence="3">
    <location>
        <begin position="27"/>
        <end position="212"/>
    </location>
</feature>
<dbReference type="PIRSF" id="PIRSF001488">
    <property type="entry name" value="Tdi_protein"/>
    <property type="match status" value="1"/>
</dbReference>
<proteinExistence type="inferred from homology"/>
<keyword evidence="1 3" id="KW-0732">Signal</keyword>
<dbReference type="SUPFAM" id="SSF52833">
    <property type="entry name" value="Thioredoxin-like"/>
    <property type="match status" value="1"/>
</dbReference>
<evidence type="ECO:0000259" key="4">
    <source>
        <dbReference type="PROSITE" id="PS51352"/>
    </source>
</evidence>
<dbReference type="Gene3D" id="3.40.30.10">
    <property type="entry name" value="Glutaredoxin"/>
    <property type="match status" value="1"/>
</dbReference>
<gene>
    <name evidence="5" type="ORF">JHL22_01790</name>
</gene>
<evidence type="ECO:0000256" key="1">
    <source>
        <dbReference type="ARBA" id="ARBA00022729"/>
    </source>
</evidence>
<feature type="domain" description="Thioredoxin" evidence="4">
    <location>
        <begin position="13"/>
        <end position="153"/>
    </location>
</feature>